<protein>
    <recommendedName>
        <fullName evidence="2">histidine kinase</fullName>
        <ecNumber evidence="2">2.7.13.3</ecNumber>
    </recommendedName>
</protein>
<organism evidence="9 10">
    <name type="scientific">Brevibacterium ravenspurgense</name>
    <dbReference type="NCBI Taxonomy" id="479117"/>
    <lineage>
        <taxon>Bacteria</taxon>
        <taxon>Bacillati</taxon>
        <taxon>Actinomycetota</taxon>
        <taxon>Actinomycetes</taxon>
        <taxon>Micrococcales</taxon>
        <taxon>Brevibacteriaceae</taxon>
        <taxon>Brevibacterium</taxon>
    </lineage>
</organism>
<keyword evidence="5" id="KW-0547">Nucleotide-binding</keyword>
<keyword evidence="6 9" id="KW-0418">Kinase</keyword>
<evidence type="ECO:0000313" key="10">
    <source>
        <dbReference type="Proteomes" id="UP000243589"/>
    </source>
</evidence>
<dbReference type="Pfam" id="PF12282">
    <property type="entry name" value="GAF_PdtaS"/>
    <property type="match status" value="1"/>
</dbReference>
<evidence type="ECO:0000256" key="2">
    <source>
        <dbReference type="ARBA" id="ARBA00012438"/>
    </source>
</evidence>
<gene>
    <name evidence="9" type="primary">pdtaS</name>
    <name evidence="9" type="ORF">Bravens_00357</name>
</gene>
<dbReference type="Proteomes" id="UP000243589">
    <property type="component" value="Unassembled WGS sequence"/>
</dbReference>
<dbReference type="Pfam" id="PF08448">
    <property type="entry name" value="PAS_4"/>
    <property type="match status" value="1"/>
</dbReference>
<dbReference type="AlphaFoldDB" id="A0A150HBE7"/>
<proteinExistence type="predicted"/>
<dbReference type="SUPFAM" id="SSF55785">
    <property type="entry name" value="PYP-like sensor domain (PAS domain)"/>
    <property type="match status" value="1"/>
</dbReference>
<dbReference type="Gene3D" id="3.30.450.280">
    <property type="entry name" value="GAF domain"/>
    <property type="match status" value="1"/>
</dbReference>
<dbReference type="InterPro" id="IPR013656">
    <property type="entry name" value="PAS_4"/>
</dbReference>
<accession>A0A150HBE7</accession>
<evidence type="ECO:0000313" key="9">
    <source>
        <dbReference type="EMBL" id="KXZ59423.1"/>
    </source>
</evidence>
<comment type="catalytic activity">
    <reaction evidence="1">
        <text>ATP + protein L-histidine = ADP + protein N-phospho-L-histidine.</text>
        <dbReference type="EC" id="2.7.13.3"/>
    </reaction>
</comment>
<evidence type="ECO:0000256" key="3">
    <source>
        <dbReference type="ARBA" id="ARBA00022553"/>
    </source>
</evidence>
<dbReference type="PANTHER" id="PTHR41523">
    <property type="entry name" value="TWO-COMPONENT SYSTEM SENSOR PROTEIN"/>
    <property type="match status" value="1"/>
</dbReference>
<keyword evidence="7" id="KW-0067">ATP-binding</keyword>
<dbReference type="Gene3D" id="3.30.565.10">
    <property type="entry name" value="Histidine kinase-like ATPase, C-terminal domain"/>
    <property type="match status" value="1"/>
</dbReference>
<dbReference type="GO" id="GO:0005524">
    <property type="term" value="F:ATP binding"/>
    <property type="evidence" value="ECO:0007669"/>
    <property type="project" value="UniProtKB-KW"/>
</dbReference>
<evidence type="ECO:0000256" key="1">
    <source>
        <dbReference type="ARBA" id="ARBA00000085"/>
    </source>
</evidence>
<keyword evidence="4 9" id="KW-0808">Transferase</keyword>
<dbReference type="InterPro" id="IPR035965">
    <property type="entry name" value="PAS-like_dom_sf"/>
</dbReference>
<reference evidence="9 10" key="1">
    <citation type="submission" date="2016-01" db="EMBL/GenBank/DDBJ databases">
        <title>Use of Whole Genome Sequencing to ascertain that Brevibacterium massiliense (Roux, Raoult 2009) is a later heterotypic synonym of Brevibacterium ravenspurgense (Mages 2008).</title>
        <authorList>
            <person name="Bernier A.-M."/>
            <person name="Burdz T."/>
            <person name="Huynh C."/>
            <person name="Pachecho A.L."/>
            <person name="Wiebe D."/>
            <person name="Bonner C."/>
            <person name="Bernard K."/>
        </authorList>
    </citation>
    <scope>NUCLEOTIDE SEQUENCE [LARGE SCALE GENOMIC DNA]</scope>
    <source>
        <strain evidence="9 10">CCUG56047</strain>
    </source>
</reference>
<dbReference type="Pfam" id="PF07568">
    <property type="entry name" value="HisKA_2"/>
    <property type="match status" value="1"/>
</dbReference>
<evidence type="ECO:0000256" key="6">
    <source>
        <dbReference type="ARBA" id="ARBA00022777"/>
    </source>
</evidence>
<dbReference type="RefSeq" id="WP_062019769.1">
    <property type="nucleotide sequence ID" value="NZ_LQQC01000004.1"/>
</dbReference>
<evidence type="ECO:0000256" key="5">
    <source>
        <dbReference type="ARBA" id="ARBA00022741"/>
    </source>
</evidence>
<name>A0A150HBE7_9MICO</name>
<comment type="caution">
    <text evidence="9">The sequence shown here is derived from an EMBL/GenBank/DDBJ whole genome shotgun (WGS) entry which is preliminary data.</text>
</comment>
<dbReference type="InterPro" id="IPR038424">
    <property type="entry name" value="H_kinase_PdtaS_GAF_sf"/>
</dbReference>
<dbReference type="EMBL" id="LQQC01000004">
    <property type="protein sequence ID" value="KXZ59423.1"/>
    <property type="molecule type" value="Genomic_DNA"/>
</dbReference>
<dbReference type="SMART" id="SM00387">
    <property type="entry name" value="HATPase_c"/>
    <property type="match status" value="1"/>
</dbReference>
<dbReference type="InterPro" id="IPR011495">
    <property type="entry name" value="Sig_transdc_His_kin_sub2_dim/P"/>
</dbReference>
<evidence type="ECO:0000256" key="4">
    <source>
        <dbReference type="ARBA" id="ARBA00022679"/>
    </source>
</evidence>
<dbReference type="EC" id="2.7.13.3" evidence="2"/>
<dbReference type="Pfam" id="PF02518">
    <property type="entry name" value="HATPase_c"/>
    <property type="match status" value="1"/>
</dbReference>
<dbReference type="PROSITE" id="PS50109">
    <property type="entry name" value="HIS_KIN"/>
    <property type="match status" value="1"/>
</dbReference>
<dbReference type="SUPFAM" id="SSF55874">
    <property type="entry name" value="ATPase domain of HSP90 chaperone/DNA topoisomerase II/histidine kinase"/>
    <property type="match status" value="1"/>
</dbReference>
<dbReference type="PANTHER" id="PTHR41523:SF8">
    <property type="entry name" value="ETHYLENE RESPONSE SENSOR PROTEIN"/>
    <property type="match status" value="1"/>
</dbReference>
<dbReference type="GO" id="GO:0004673">
    <property type="term" value="F:protein histidine kinase activity"/>
    <property type="evidence" value="ECO:0007669"/>
    <property type="project" value="UniProtKB-EC"/>
</dbReference>
<feature type="domain" description="Histidine kinase" evidence="8">
    <location>
        <begin position="293"/>
        <end position="490"/>
    </location>
</feature>
<dbReference type="InterPro" id="IPR036890">
    <property type="entry name" value="HATPase_C_sf"/>
</dbReference>
<dbReference type="InterPro" id="IPR005467">
    <property type="entry name" value="His_kinase_dom"/>
</dbReference>
<dbReference type="PATRIC" id="fig|479117.4.peg.353"/>
<dbReference type="Gene3D" id="3.30.450.20">
    <property type="entry name" value="PAS domain"/>
    <property type="match status" value="1"/>
</dbReference>
<sequence length="492" mass="54005">MTFTDQLQSAPSIRGEEDAEWIHLLVGDWQLIADLSFADLVLWVPEEVDGEESFRIIAHCRPTTGATVFHRDQVGERAEPLVHDLLARAYAEGRIVATHEDECDLAEVEAVPVKRDGRTIALLTRHTQGVRRGGVSRLERNYRLCGSTLLAMIAEGSFPGTEAPSAARRGEPRVGDGLVVLAREGRVRYVSPNGISVLHRLGHEGDIEGLYLAEIVSGLIKQQRPVDEALPLVLTGRAAWRTEVEAGRVAVSLRSVPLSRGGVRTGALVLLRDVSEIRRRERDLLSRDAMIREVHHRVKNNLQTVSALLRLQQRRTESPHAKESLSEAMRRVEMISIVHEVLSQGIETEVNFDEIVDKGLRLTPELASPNIRVEVSRRGSFGPINSADSTALALALTELVTNAVEHGFGGFDEDEEVEGSVTVTPRRYDDRLEVVVADTGVGISGERGPSSGLGTQIVRTLITTNLEGNIEWRPRPGGGTEAVIDVPLREGE</sequence>
<keyword evidence="10" id="KW-1185">Reference proteome</keyword>
<evidence type="ECO:0000256" key="7">
    <source>
        <dbReference type="ARBA" id="ARBA00022840"/>
    </source>
</evidence>
<evidence type="ECO:0000259" key="8">
    <source>
        <dbReference type="PROSITE" id="PS50109"/>
    </source>
</evidence>
<dbReference type="InterPro" id="IPR003594">
    <property type="entry name" value="HATPase_dom"/>
</dbReference>
<keyword evidence="3" id="KW-0597">Phosphoprotein</keyword>
<dbReference type="InterPro" id="IPR022066">
    <property type="entry name" value="PdtaS_GAF"/>
</dbReference>